<comment type="caution">
    <text evidence="3">The sequence shown here is derived from an EMBL/GenBank/DDBJ whole genome shotgun (WGS) entry which is preliminary data.</text>
</comment>
<feature type="compositionally biased region" description="Basic and acidic residues" evidence="1">
    <location>
        <begin position="755"/>
        <end position="773"/>
    </location>
</feature>
<gene>
    <name evidence="3" type="ORF">H0H81_002651</name>
</gene>
<proteinExistence type="predicted"/>
<evidence type="ECO:0000259" key="2">
    <source>
        <dbReference type="PROSITE" id="PS50010"/>
    </source>
</evidence>
<organism evidence="3 4">
    <name type="scientific">Sphagnurus paluster</name>
    <dbReference type="NCBI Taxonomy" id="117069"/>
    <lineage>
        <taxon>Eukaryota</taxon>
        <taxon>Fungi</taxon>
        <taxon>Dikarya</taxon>
        <taxon>Basidiomycota</taxon>
        <taxon>Agaricomycotina</taxon>
        <taxon>Agaricomycetes</taxon>
        <taxon>Agaricomycetidae</taxon>
        <taxon>Agaricales</taxon>
        <taxon>Tricholomatineae</taxon>
        <taxon>Lyophyllaceae</taxon>
        <taxon>Sphagnurus</taxon>
    </lineage>
</organism>
<feature type="compositionally biased region" description="Low complexity" evidence="1">
    <location>
        <begin position="777"/>
        <end position="789"/>
    </location>
</feature>
<dbReference type="Gene3D" id="1.20.900.10">
    <property type="entry name" value="Dbl homology (DH) domain"/>
    <property type="match status" value="1"/>
</dbReference>
<evidence type="ECO:0000256" key="1">
    <source>
        <dbReference type="SAM" id="MobiDB-lite"/>
    </source>
</evidence>
<dbReference type="PROSITE" id="PS50010">
    <property type="entry name" value="DH_2"/>
    <property type="match status" value="1"/>
</dbReference>
<feature type="compositionally biased region" description="Low complexity" evidence="1">
    <location>
        <begin position="877"/>
        <end position="891"/>
    </location>
</feature>
<accession>A0A9P7GNE0</accession>
<name>A0A9P7GNE0_9AGAR</name>
<protein>
    <recommendedName>
        <fullName evidence="2">DH domain-containing protein</fullName>
    </recommendedName>
</protein>
<dbReference type="SUPFAM" id="SSF48065">
    <property type="entry name" value="DBL homology domain (DH-domain)"/>
    <property type="match status" value="1"/>
</dbReference>
<reference evidence="3" key="1">
    <citation type="submission" date="2021-02" db="EMBL/GenBank/DDBJ databases">
        <authorList>
            <person name="Nieuwenhuis M."/>
            <person name="Van De Peppel L.J.J."/>
        </authorList>
    </citation>
    <scope>NUCLEOTIDE SEQUENCE</scope>
    <source>
        <strain evidence="3">D49</strain>
    </source>
</reference>
<dbReference type="SUPFAM" id="SSF50729">
    <property type="entry name" value="PH domain-like"/>
    <property type="match status" value="1"/>
</dbReference>
<feature type="compositionally biased region" description="Polar residues" evidence="1">
    <location>
        <begin position="790"/>
        <end position="801"/>
    </location>
</feature>
<dbReference type="InterPro" id="IPR000219">
    <property type="entry name" value="DH_dom"/>
</dbReference>
<feature type="compositionally biased region" description="Basic and acidic residues" evidence="1">
    <location>
        <begin position="53"/>
        <end position="62"/>
    </location>
</feature>
<keyword evidence="4" id="KW-1185">Reference proteome</keyword>
<dbReference type="PANTHER" id="PTHR45818">
    <property type="entry name" value="PROTEIN VAV"/>
    <property type="match status" value="1"/>
</dbReference>
<feature type="region of interest" description="Disordered" evidence="1">
    <location>
        <begin position="649"/>
        <end position="677"/>
    </location>
</feature>
<feature type="compositionally biased region" description="Basic and acidic residues" evidence="1">
    <location>
        <begin position="649"/>
        <end position="665"/>
    </location>
</feature>
<sequence length="996" mass="109971">MKPPLPHRSKPLFHIPNDACTDTEESSHRLTASPEQMNEDLSIEGSWSDNDSDESRHSEKAKDDLRKYHALKELLDTEVGYLLDLRALVTVYLRILPTLICRPPPSTPFARASSSFTSTTWAHSYAHIHPATVSLSSAGLSDSASLSLSSSQTRELPKISPRYLFTNHEVEVLTRNAEEILQLHEQFVRELRIEMSPLGFPMDAYHRSGDSAEDTKGEAMQNTDAAIRVVSTKFAVESSRFASYQTFCAGHPEALDLVRKVSSQHPLEWDAFEQRCSSLVSELELCTGAVSDRSETIVPEEVNPTHAPVVSAIAQYKERSRSASMSSIEGAVRTLRSRASNLPQRDVLVFPTEGLSREKSGPRLAFIDYMIKPVQRICKYPLILEQLKPSKSLRALFSPHLRSDVVVVVESATQAMRHVASAVDEARHRQDVAIQSALIASRISLASPALSQMSSIYTAFQTLTQPFISSLGTCLLAGSLDVIHDHAGKPYGSHITAKYMGAFLYLGGYLILVKVLKGKVYEPKHWFSLADFEVCDVDEVDAMLACSFRLSSKDHRFELAPACQREKEAWLNYIRESRNHIPSWINEPTSSLRFDCKGELIPSTLDDGPFELVNALPTIQSIPELANNSTDRGLDLLFTTVETEVKQRKSPRQEFAWRQEPDPPSRRSSTASVKGIFSPMTSDSETIVIRRSSASARSRVDQGLQDVISQLCLTARSYASVKDEELFQAPKATRSGFVRSQSGLSMAGMAKSRLTRHESVRVLRRKSLIDKPDLPSSKKSSSSGQSTTSRKQPQALNITLMSDSDHRSSVSNSLSSGLPSPFSPTFTTPSAQFGSSPKSSRSSFFGYNHSHRSTEGKSPMKSSRSLVTGVMELFQSRSSSPISLGSSRASSNGKNPSKRRAPSSIRRWAKGSIHRRTRSAPDVPEEPITLPDIQKLPALDFGASITLTTSPTSYVPPQTMGKTSRLQSLVSASGHYPVEPDHGTSKHMSILHRLKA</sequence>
<evidence type="ECO:0000313" key="4">
    <source>
        <dbReference type="Proteomes" id="UP000717328"/>
    </source>
</evidence>
<dbReference type="PANTHER" id="PTHR45818:SF3">
    <property type="entry name" value="PROTEIN VAV"/>
    <property type="match status" value="1"/>
</dbReference>
<dbReference type="Proteomes" id="UP000717328">
    <property type="component" value="Unassembled WGS sequence"/>
</dbReference>
<dbReference type="AlphaFoldDB" id="A0A9P7GNE0"/>
<dbReference type="GO" id="GO:0005737">
    <property type="term" value="C:cytoplasm"/>
    <property type="evidence" value="ECO:0007669"/>
    <property type="project" value="TreeGrafter"/>
</dbReference>
<feature type="compositionally biased region" description="Basic residues" evidence="1">
    <location>
        <begin position="896"/>
        <end position="905"/>
    </location>
</feature>
<feature type="region of interest" description="Disordered" evidence="1">
    <location>
        <begin position="877"/>
        <end position="905"/>
    </location>
</feature>
<feature type="domain" description="DH" evidence="2">
    <location>
        <begin position="66"/>
        <end position="426"/>
    </location>
</feature>
<reference evidence="3" key="2">
    <citation type="submission" date="2021-10" db="EMBL/GenBank/DDBJ databases">
        <title>Phylogenomics reveals ancestral predisposition of the termite-cultivated fungus Termitomyces towards a domesticated lifestyle.</title>
        <authorList>
            <person name="Auxier B."/>
            <person name="Grum-Grzhimaylo A."/>
            <person name="Cardenas M.E."/>
            <person name="Lodge J.D."/>
            <person name="Laessoe T."/>
            <person name="Pedersen O."/>
            <person name="Smith M.E."/>
            <person name="Kuyper T.W."/>
            <person name="Franco-Molano E.A."/>
            <person name="Baroni T.J."/>
            <person name="Aanen D.K."/>
        </authorList>
    </citation>
    <scope>NUCLEOTIDE SEQUENCE</scope>
    <source>
        <strain evidence="3">D49</strain>
    </source>
</reference>
<dbReference type="InterPro" id="IPR035899">
    <property type="entry name" value="DBL_dom_sf"/>
</dbReference>
<feature type="compositionally biased region" description="Low complexity" evidence="1">
    <location>
        <begin position="809"/>
        <end position="843"/>
    </location>
</feature>
<feature type="compositionally biased region" description="Basic residues" evidence="1">
    <location>
        <begin position="1"/>
        <end position="11"/>
    </location>
</feature>
<feature type="region of interest" description="Disordered" evidence="1">
    <location>
        <begin position="1"/>
        <end position="62"/>
    </location>
</feature>
<feature type="region of interest" description="Disordered" evidence="1">
    <location>
        <begin position="744"/>
        <end position="864"/>
    </location>
</feature>
<dbReference type="EMBL" id="JABCKI010000080">
    <property type="protein sequence ID" value="KAG5653029.1"/>
    <property type="molecule type" value="Genomic_DNA"/>
</dbReference>
<evidence type="ECO:0000313" key="3">
    <source>
        <dbReference type="EMBL" id="KAG5653029.1"/>
    </source>
</evidence>
<dbReference type="OrthoDB" id="1716625at2759"/>
<dbReference type="GO" id="GO:0005085">
    <property type="term" value="F:guanyl-nucleotide exchange factor activity"/>
    <property type="evidence" value="ECO:0007669"/>
    <property type="project" value="InterPro"/>
</dbReference>